<dbReference type="Proteomes" id="UP000234460">
    <property type="component" value="Chromosome LMANV2"/>
</dbReference>
<dbReference type="EMBL" id="OEJX01000019">
    <property type="protein sequence ID" value="SOR61207.1"/>
    <property type="molecule type" value="Genomic_DNA"/>
</dbReference>
<comment type="caution">
    <text evidence="1">The sequence shown here is derived from an EMBL/GenBank/DDBJ whole genome shotgun (WGS) entry which is preliminary data.</text>
</comment>
<evidence type="ECO:0000313" key="1">
    <source>
        <dbReference type="EMBL" id="SOR61207.1"/>
    </source>
</evidence>
<sequence>MSKKNLGEQKTQHYFHSRNINHFHIGYIKPKSLTTNLI</sequence>
<gene>
    <name evidence="1" type="ORF">LMANV2_260067</name>
</gene>
<reference evidence="1 2" key="1">
    <citation type="submission" date="2017-11" db="EMBL/GenBank/DDBJ databases">
        <authorList>
            <person name="Lechat P."/>
        </authorList>
    </citation>
    <scope>NUCLEOTIDE SEQUENCE [LARGE SCALE GENOMIC DNA]</scope>
    <source>
        <strain evidence="1">L495</strain>
    </source>
</reference>
<protein>
    <submittedName>
        <fullName evidence="1">Uncharacterized protein</fullName>
    </submittedName>
</protein>
<organism evidence="1 2">
    <name type="scientific">Leptospira interrogans serovar Manilae</name>
    <dbReference type="NCBI Taxonomy" id="214675"/>
    <lineage>
        <taxon>Bacteria</taxon>
        <taxon>Pseudomonadati</taxon>
        <taxon>Spirochaetota</taxon>
        <taxon>Spirochaetia</taxon>
        <taxon>Leptospirales</taxon>
        <taxon>Leptospiraceae</taxon>
        <taxon>Leptospira</taxon>
    </lineage>
</organism>
<dbReference type="AlphaFoldDB" id="A0AAQ1SNB8"/>
<accession>A0AAQ1SNB8</accession>
<evidence type="ECO:0000313" key="2">
    <source>
        <dbReference type="Proteomes" id="UP000234460"/>
    </source>
</evidence>
<name>A0AAQ1SNB8_LEPIR</name>
<proteinExistence type="predicted"/>